<dbReference type="Proteomes" id="UP000199537">
    <property type="component" value="Unassembled WGS sequence"/>
</dbReference>
<gene>
    <name evidence="1" type="ORF">SAMN05660895_0705</name>
</gene>
<organism evidence="1 2">
    <name type="scientific">Thermoflavifilum thermophilum</name>
    <dbReference type="NCBI Taxonomy" id="1393122"/>
    <lineage>
        <taxon>Bacteria</taxon>
        <taxon>Pseudomonadati</taxon>
        <taxon>Bacteroidota</taxon>
        <taxon>Chitinophagia</taxon>
        <taxon>Chitinophagales</taxon>
        <taxon>Chitinophagaceae</taxon>
        <taxon>Thermoflavifilum</taxon>
    </lineage>
</organism>
<sequence length="164" mass="17770">MQTRLLRFSYFLLHKLIRLRKDGNFKQPLRICSLLNTRPMMTKKHMLGGLMIACFSFLALSASAQKTVTVKGEVLDMNCYMAKGAHGAGHASCARMCLKGGAPAGLLTSDGKVYLLVENHDKSAPYEEARNHAADQVEITGTVENRGGVQALVVDNVKASGGSM</sequence>
<name>A0A1I7N635_9BACT</name>
<reference evidence="2" key="1">
    <citation type="submission" date="2016-10" db="EMBL/GenBank/DDBJ databases">
        <authorList>
            <person name="Varghese N."/>
            <person name="Submissions S."/>
        </authorList>
    </citation>
    <scope>NUCLEOTIDE SEQUENCE [LARGE SCALE GENOMIC DNA]</scope>
    <source>
        <strain evidence="2">DSM 14807</strain>
    </source>
</reference>
<protein>
    <submittedName>
        <fullName evidence="1">Uncharacterized protein</fullName>
    </submittedName>
</protein>
<proteinExistence type="predicted"/>
<accession>A0A1I7N635</accession>
<dbReference type="STRING" id="1393122.SAMN05660895_0705"/>
<keyword evidence="2" id="KW-1185">Reference proteome</keyword>
<dbReference type="AlphaFoldDB" id="A0A1I7N635"/>
<dbReference type="EMBL" id="FPCJ01000001">
    <property type="protein sequence ID" value="SFV30129.1"/>
    <property type="molecule type" value="Genomic_DNA"/>
</dbReference>
<evidence type="ECO:0000313" key="1">
    <source>
        <dbReference type="EMBL" id="SFV30129.1"/>
    </source>
</evidence>
<evidence type="ECO:0000313" key="2">
    <source>
        <dbReference type="Proteomes" id="UP000199537"/>
    </source>
</evidence>